<feature type="binding site" evidence="10">
    <location>
        <position position="247"/>
    </location>
    <ligand>
        <name>Zn(2+)</name>
        <dbReference type="ChEBI" id="CHEBI:29105"/>
    </ligand>
</feature>
<dbReference type="NCBIfam" id="TIGR00157">
    <property type="entry name" value="ribosome small subunit-dependent GTPase A"/>
    <property type="match status" value="1"/>
</dbReference>
<dbReference type="Gene3D" id="3.40.50.300">
    <property type="entry name" value="P-loop containing nucleotide triphosphate hydrolases"/>
    <property type="match status" value="1"/>
</dbReference>
<evidence type="ECO:0000256" key="2">
    <source>
        <dbReference type="ARBA" id="ARBA00022517"/>
    </source>
</evidence>
<keyword evidence="14" id="KW-1185">Reference proteome</keyword>
<evidence type="ECO:0000313" key="13">
    <source>
        <dbReference type="EMBL" id="MBC8609578.1"/>
    </source>
</evidence>
<accession>A0A8J6P9L2</accession>
<keyword evidence="2 10" id="KW-0690">Ribosome biogenesis</keyword>
<name>A0A8J6P9L2_9FIRM</name>
<dbReference type="GO" id="GO:0003924">
    <property type="term" value="F:GTPase activity"/>
    <property type="evidence" value="ECO:0007669"/>
    <property type="project" value="UniProtKB-UniRule"/>
</dbReference>
<dbReference type="CDD" id="cd01854">
    <property type="entry name" value="YjeQ_EngC"/>
    <property type="match status" value="1"/>
</dbReference>
<keyword evidence="3 10" id="KW-0479">Metal-binding</keyword>
<dbReference type="InterPro" id="IPR030378">
    <property type="entry name" value="G_CP_dom"/>
</dbReference>
<dbReference type="CDD" id="cd04466">
    <property type="entry name" value="S1_YloQ_GTPase"/>
    <property type="match status" value="1"/>
</dbReference>
<feature type="binding site" evidence="10">
    <location>
        <begin position="161"/>
        <end position="169"/>
    </location>
    <ligand>
        <name>GTP</name>
        <dbReference type="ChEBI" id="CHEBI:37565"/>
    </ligand>
</feature>
<dbReference type="GO" id="GO:0042274">
    <property type="term" value="P:ribosomal small subunit biogenesis"/>
    <property type="evidence" value="ECO:0007669"/>
    <property type="project" value="UniProtKB-UniRule"/>
</dbReference>
<comment type="function">
    <text evidence="10">One of several proteins that assist in the late maturation steps of the functional core of the 30S ribosomal subunit. Helps release RbfA from mature subunits. May play a role in the assembly of ribosomal proteins into the subunit. Circularly permuted GTPase that catalyzes slow GTP hydrolysis, GTPase activity is stimulated by the 30S ribosomal subunit.</text>
</comment>
<dbReference type="InterPro" id="IPR010914">
    <property type="entry name" value="RsgA_GTPase_dom"/>
</dbReference>
<dbReference type="InterPro" id="IPR004881">
    <property type="entry name" value="Ribosome_biogen_GTPase_RsgA"/>
</dbReference>
<feature type="domain" description="EngC GTPase" evidence="11">
    <location>
        <begin position="73"/>
        <end position="218"/>
    </location>
</feature>
<dbReference type="InterPro" id="IPR031944">
    <property type="entry name" value="RsgA_N"/>
</dbReference>
<dbReference type="RefSeq" id="WP_187536110.1">
    <property type="nucleotide sequence ID" value="NZ_JACRTL010000001.1"/>
</dbReference>
<comment type="cofactor">
    <cofactor evidence="10">
        <name>Zn(2+)</name>
        <dbReference type="ChEBI" id="CHEBI:29105"/>
    </cofactor>
    <text evidence="10">Binds 1 zinc ion per subunit.</text>
</comment>
<dbReference type="Gene3D" id="1.10.40.50">
    <property type="entry name" value="Probable gtpase engc, domain 3"/>
    <property type="match status" value="1"/>
</dbReference>
<dbReference type="AlphaFoldDB" id="A0A8J6P9L2"/>
<evidence type="ECO:0000256" key="9">
    <source>
        <dbReference type="ARBA" id="ARBA00023134"/>
    </source>
</evidence>
<evidence type="ECO:0000313" key="14">
    <source>
        <dbReference type="Proteomes" id="UP000632659"/>
    </source>
</evidence>
<keyword evidence="7 10" id="KW-0862">Zinc</keyword>
<comment type="similarity">
    <text evidence="10">Belongs to the TRAFAC class YlqF/YawG GTPase family. RsgA subfamily.</text>
</comment>
<dbReference type="HAMAP" id="MF_01820">
    <property type="entry name" value="GTPase_RsgA"/>
    <property type="match status" value="1"/>
</dbReference>
<dbReference type="SUPFAM" id="SSF52540">
    <property type="entry name" value="P-loop containing nucleoside triphosphate hydrolases"/>
    <property type="match status" value="1"/>
</dbReference>
<dbReference type="GO" id="GO:0005525">
    <property type="term" value="F:GTP binding"/>
    <property type="evidence" value="ECO:0007669"/>
    <property type="project" value="UniProtKB-UniRule"/>
</dbReference>
<dbReference type="GO" id="GO:0019843">
    <property type="term" value="F:rRNA binding"/>
    <property type="evidence" value="ECO:0007669"/>
    <property type="project" value="UniProtKB-KW"/>
</dbReference>
<feature type="binding site" evidence="10">
    <location>
        <position position="252"/>
    </location>
    <ligand>
        <name>Zn(2+)</name>
        <dbReference type="ChEBI" id="CHEBI:29105"/>
    </ligand>
</feature>
<evidence type="ECO:0000256" key="1">
    <source>
        <dbReference type="ARBA" id="ARBA00022490"/>
    </source>
</evidence>
<keyword evidence="4 10" id="KW-0699">rRNA-binding</keyword>
<dbReference type="EMBL" id="JACRTL010000001">
    <property type="protein sequence ID" value="MBC8609578.1"/>
    <property type="molecule type" value="Genomic_DNA"/>
</dbReference>
<feature type="binding site" evidence="10">
    <location>
        <position position="254"/>
    </location>
    <ligand>
        <name>Zn(2+)</name>
        <dbReference type="ChEBI" id="CHEBI:29105"/>
    </ligand>
</feature>
<evidence type="ECO:0000256" key="10">
    <source>
        <dbReference type="HAMAP-Rule" id="MF_01820"/>
    </source>
</evidence>
<dbReference type="Pfam" id="PF03193">
    <property type="entry name" value="RsgA_GTPase"/>
    <property type="match status" value="1"/>
</dbReference>
<comment type="subunit">
    <text evidence="10">Monomer. Associates with 30S ribosomal subunit, binds 16S rRNA.</text>
</comment>
<dbReference type="GO" id="GO:0046872">
    <property type="term" value="F:metal ion binding"/>
    <property type="evidence" value="ECO:0007669"/>
    <property type="project" value="UniProtKB-KW"/>
</dbReference>
<feature type="binding site" evidence="10">
    <location>
        <position position="260"/>
    </location>
    <ligand>
        <name>Zn(2+)</name>
        <dbReference type="ChEBI" id="CHEBI:29105"/>
    </ligand>
</feature>
<proteinExistence type="inferred from homology"/>
<evidence type="ECO:0000259" key="11">
    <source>
        <dbReference type="PROSITE" id="PS50936"/>
    </source>
</evidence>
<dbReference type="PROSITE" id="PS51721">
    <property type="entry name" value="G_CP"/>
    <property type="match status" value="1"/>
</dbReference>
<dbReference type="PROSITE" id="PS50936">
    <property type="entry name" value="ENGC_GTPASE"/>
    <property type="match status" value="1"/>
</dbReference>
<dbReference type="Pfam" id="PF16745">
    <property type="entry name" value="RsgA_N"/>
    <property type="match status" value="1"/>
</dbReference>
<reference evidence="13" key="1">
    <citation type="submission" date="2020-08" db="EMBL/GenBank/DDBJ databases">
        <title>Genome public.</title>
        <authorList>
            <person name="Liu C."/>
            <person name="Sun Q."/>
        </authorList>
    </citation>
    <scope>NUCLEOTIDE SEQUENCE</scope>
    <source>
        <strain evidence="13">NSJ-15</strain>
    </source>
</reference>
<evidence type="ECO:0000259" key="12">
    <source>
        <dbReference type="PROSITE" id="PS51721"/>
    </source>
</evidence>
<evidence type="ECO:0000256" key="4">
    <source>
        <dbReference type="ARBA" id="ARBA00022730"/>
    </source>
</evidence>
<keyword evidence="6 10" id="KW-0378">Hydrolase</keyword>
<dbReference type="SUPFAM" id="SSF50249">
    <property type="entry name" value="Nucleic acid-binding proteins"/>
    <property type="match status" value="1"/>
</dbReference>
<evidence type="ECO:0000256" key="6">
    <source>
        <dbReference type="ARBA" id="ARBA00022801"/>
    </source>
</evidence>
<evidence type="ECO:0000256" key="7">
    <source>
        <dbReference type="ARBA" id="ARBA00022833"/>
    </source>
</evidence>
<keyword evidence="5 10" id="KW-0547">Nucleotide-binding</keyword>
<dbReference type="InterPro" id="IPR027417">
    <property type="entry name" value="P-loop_NTPase"/>
</dbReference>
<dbReference type="PANTHER" id="PTHR32120">
    <property type="entry name" value="SMALL RIBOSOMAL SUBUNIT BIOGENESIS GTPASE RSGA"/>
    <property type="match status" value="1"/>
</dbReference>
<dbReference type="GO" id="GO:0005737">
    <property type="term" value="C:cytoplasm"/>
    <property type="evidence" value="ECO:0007669"/>
    <property type="project" value="UniProtKB-SubCell"/>
</dbReference>
<feature type="binding site" evidence="10">
    <location>
        <begin position="113"/>
        <end position="116"/>
    </location>
    <ligand>
        <name>GTP</name>
        <dbReference type="ChEBI" id="CHEBI:37565"/>
    </ligand>
</feature>
<dbReference type="Proteomes" id="UP000632659">
    <property type="component" value="Unassembled WGS sequence"/>
</dbReference>
<dbReference type="Gene3D" id="2.40.50.140">
    <property type="entry name" value="Nucleic acid-binding proteins"/>
    <property type="match status" value="1"/>
</dbReference>
<keyword evidence="8 10" id="KW-0694">RNA-binding</keyword>
<evidence type="ECO:0000256" key="8">
    <source>
        <dbReference type="ARBA" id="ARBA00022884"/>
    </source>
</evidence>
<evidence type="ECO:0000256" key="5">
    <source>
        <dbReference type="ARBA" id="ARBA00022741"/>
    </source>
</evidence>
<evidence type="ECO:0000256" key="3">
    <source>
        <dbReference type="ARBA" id="ARBA00022723"/>
    </source>
</evidence>
<protein>
    <recommendedName>
        <fullName evidence="10">Small ribosomal subunit biogenesis GTPase RsgA</fullName>
        <ecNumber evidence="10">3.6.1.-</ecNumber>
    </recommendedName>
</protein>
<dbReference type="InterPro" id="IPR012340">
    <property type="entry name" value="NA-bd_OB-fold"/>
</dbReference>
<organism evidence="13 14">
    <name type="scientific">Massiliimalia timonensis</name>
    <dbReference type="NCBI Taxonomy" id="1987501"/>
    <lineage>
        <taxon>Bacteria</taxon>
        <taxon>Bacillati</taxon>
        <taxon>Bacillota</taxon>
        <taxon>Clostridia</taxon>
        <taxon>Eubacteriales</taxon>
        <taxon>Oscillospiraceae</taxon>
        <taxon>Massiliimalia</taxon>
    </lineage>
</organism>
<keyword evidence="1 10" id="KW-0963">Cytoplasm</keyword>
<gene>
    <name evidence="10 13" type="primary">rsgA</name>
    <name evidence="13" type="ORF">H8702_00395</name>
</gene>
<dbReference type="EC" id="3.6.1.-" evidence="10"/>
<dbReference type="PANTHER" id="PTHR32120:SF11">
    <property type="entry name" value="SMALL RIBOSOMAL SUBUNIT BIOGENESIS GTPASE RSGA 1, MITOCHONDRIAL-RELATED"/>
    <property type="match status" value="1"/>
</dbReference>
<comment type="caution">
    <text evidence="13">The sequence shown here is derived from an EMBL/GenBank/DDBJ whole genome shotgun (WGS) entry which is preliminary data.</text>
</comment>
<keyword evidence="9 10" id="KW-0342">GTP-binding</keyword>
<sequence length="294" mass="33202">MLEGFLVKAIGGFYYVESSSHVIYECRARGVFRKKEVSPVVGDHVEIELDAQGKGTVCTILPRKNSILRPPLANLDLLCIVSSVCDPQPNFFVIDKFLAMSEHKGIEPVLLITKSDLQSPEEIRRIYRHAGFRVFVVNTMEDGDLTEVKELLRGKVCAFTGNTGVGKSSFLNRLAPQLALKTANISQKLGRGRHTTRHVELFRLEELDCYVADTPGFSTMDLARYDVILKEDLQYCFREFAPYLSDCRFTGCSHTVEKGCAVLKALDEGKIEPSRHESYKALYEEAKQIKEWEL</sequence>
<feature type="domain" description="CP-type G" evidence="12">
    <location>
        <begin position="64"/>
        <end position="220"/>
    </location>
</feature>
<comment type="subcellular location">
    <subcellularLocation>
        <location evidence="10">Cytoplasm</location>
    </subcellularLocation>
</comment>